<evidence type="ECO:0000259" key="1">
    <source>
        <dbReference type="Pfam" id="PF25678"/>
    </source>
</evidence>
<dbReference type="RefSeq" id="WP_046858987.1">
    <property type="nucleotide sequence ID" value="NZ_CP011412.1"/>
</dbReference>
<dbReference type="EMBL" id="CP011412">
    <property type="protein sequence ID" value="AKH20052.1"/>
    <property type="molecule type" value="Genomic_DNA"/>
</dbReference>
<sequence length="301" mass="33839">MESMKNYDVQFELSYEGNDSDGHEIDMYDVSQALIGFQRSLAITTHLILNGKVIVQAPSLKGAKIYTFPSEEGSWKVKAGILVLGTAAYHVSTAPNNTPLGHLVYSAYDYVISQSLGFHVDYDKSLGQLYEEAEESKIELPKVRETQLDSVIEKCSTAITEIHRPIYKNKTAKTAKIYTNINNQDVPLNPTLSMDTFQYIIEEFTNDEVIEIRGFVSSYSSNTFKGRIYVPAQERSIPFVLAEPIRGESVIRDMVESLKANALRNYDEKPYEVFCKAQKITTKTGHLKSYKILAVSSVGFN</sequence>
<gene>
    <name evidence="3" type="ORF">AAY24_06440</name>
</gene>
<dbReference type="InterPro" id="IPR057707">
    <property type="entry name" value="DUF7947"/>
</dbReference>
<keyword evidence="4" id="KW-1185">Reference proteome</keyword>
<name>A0A0F7JWK9_9GAMM</name>
<evidence type="ECO:0000259" key="2">
    <source>
        <dbReference type="Pfam" id="PF25679"/>
    </source>
</evidence>
<dbReference type="AlphaFoldDB" id="A0A0F7JWK9"/>
<reference evidence="3 4" key="1">
    <citation type="journal article" date="2015" name="Genome Announc.">
        <title>Complete Genome Sequence of Sedimenticola thiotaurini Strain SIP-G1, a Polyphosphate- and Polyhydroxyalkanoate-Accumulating Sulfur-Oxidizing Gammaproteobacterium Isolated from Salt Marsh Sediments.</title>
        <authorList>
            <person name="Flood B.E."/>
            <person name="Jones D.S."/>
            <person name="Bailey J.V."/>
        </authorList>
    </citation>
    <scope>NUCLEOTIDE SEQUENCE [LARGE SCALE GENOMIC DNA]</scope>
    <source>
        <strain evidence="3 4">SIP-G1</strain>
    </source>
</reference>
<feature type="domain" description="DUF7947" evidence="2">
    <location>
        <begin position="208"/>
        <end position="295"/>
    </location>
</feature>
<protein>
    <submittedName>
        <fullName evidence="3">Uncharacterized protein</fullName>
    </submittedName>
</protein>
<proteinExistence type="predicted"/>
<evidence type="ECO:0000313" key="3">
    <source>
        <dbReference type="EMBL" id="AKH20052.1"/>
    </source>
</evidence>
<dbReference type="Proteomes" id="UP000034410">
    <property type="component" value="Chromosome"/>
</dbReference>
<dbReference type="KEGG" id="seds:AAY24_06440"/>
<dbReference type="InterPro" id="IPR057706">
    <property type="entry name" value="DUF7946"/>
</dbReference>
<feature type="domain" description="DUF7946" evidence="1">
    <location>
        <begin position="11"/>
        <end position="200"/>
    </location>
</feature>
<dbReference type="Pfam" id="PF25678">
    <property type="entry name" value="DUF7946"/>
    <property type="match status" value="1"/>
</dbReference>
<evidence type="ECO:0000313" key="4">
    <source>
        <dbReference type="Proteomes" id="UP000034410"/>
    </source>
</evidence>
<organism evidence="3 4">
    <name type="scientific">Sedimenticola thiotaurini</name>
    <dbReference type="NCBI Taxonomy" id="1543721"/>
    <lineage>
        <taxon>Bacteria</taxon>
        <taxon>Pseudomonadati</taxon>
        <taxon>Pseudomonadota</taxon>
        <taxon>Gammaproteobacteria</taxon>
        <taxon>Chromatiales</taxon>
        <taxon>Sedimenticolaceae</taxon>
        <taxon>Sedimenticola</taxon>
    </lineage>
</organism>
<dbReference type="Pfam" id="PF25679">
    <property type="entry name" value="DUF7947"/>
    <property type="match status" value="1"/>
</dbReference>
<accession>A0A0F7JWK9</accession>